<dbReference type="EC" id="3.1.3.48" evidence="2"/>
<dbReference type="SMART" id="SM00404">
    <property type="entry name" value="PTPc_motif"/>
    <property type="match status" value="1"/>
</dbReference>
<evidence type="ECO:0000259" key="9">
    <source>
        <dbReference type="PROSITE" id="PS50055"/>
    </source>
</evidence>
<feature type="region of interest" description="Disordered" evidence="8">
    <location>
        <begin position="308"/>
        <end position="343"/>
    </location>
</feature>
<dbReference type="InterPro" id="IPR047170">
    <property type="entry name" value="PTN12/18/22"/>
</dbReference>
<feature type="compositionally biased region" description="Low complexity" evidence="8">
    <location>
        <begin position="678"/>
        <end position="691"/>
    </location>
</feature>
<reference evidence="11 12" key="1">
    <citation type="submission" date="2022-01" db="EMBL/GenBank/DDBJ databases">
        <title>A chromosome-scale genome assembly of the false clownfish, Amphiprion ocellaris.</title>
        <authorList>
            <person name="Ryu T."/>
        </authorList>
    </citation>
    <scope>NUCLEOTIDE SEQUENCE [LARGE SCALE GENOMIC DNA]</scope>
</reference>
<keyword evidence="3" id="KW-0963">Cytoplasm</keyword>
<comment type="subcellular location">
    <subcellularLocation>
        <location evidence="1">Cytoplasm</location>
    </subcellularLocation>
</comment>
<feature type="compositionally biased region" description="Basic and acidic residues" evidence="8">
    <location>
        <begin position="312"/>
        <end position="332"/>
    </location>
</feature>
<protein>
    <recommendedName>
        <fullName evidence="2">protein-tyrosine-phosphatase</fullName>
        <ecNumber evidence="2">3.1.3.48</ecNumber>
    </recommendedName>
</protein>
<dbReference type="Pfam" id="PF00102">
    <property type="entry name" value="Y_phosphatase"/>
    <property type="match status" value="1"/>
</dbReference>
<dbReference type="InterPro" id="IPR003595">
    <property type="entry name" value="Tyr_Pase_cat"/>
</dbReference>
<dbReference type="InterPro" id="IPR016130">
    <property type="entry name" value="Tyr_Pase_AS"/>
</dbReference>
<dbReference type="GO" id="GO:0005634">
    <property type="term" value="C:nucleus"/>
    <property type="evidence" value="ECO:0007669"/>
    <property type="project" value="TreeGrafter"/>
</dbReference>
<feature type="compositionally biased region" description="Low complexity" evidence="8">
    <location>
        <begin position="711"/>
        <end position="720"/>
    </location>
</feature>
<feature type="region of interest" description="Disordered" evidence="8">
    <location>
        <begin position="503"/>
        <end position="786"/>
    </location>
</feature>
<evidence type="ECO:0000256" key="3">
    <source>
        <dbReference type="ARBA" id="ARBA00022490"/>
    </source>
</evidence>
<evidence type="ECO:0000313" key="11">
    <source>
        <dbReference type="Ensembl" id="ENSAOCP00000009390.2"/>
    </source>
</evidence>
<dbReference type="SUPFAM" id="SSF52799">
    <property type="entry name" value="(Phosphotyrosine protein) phosphatases II"/>
    <property type="match status" value="1"/>
</dbReference>
<dbReference type="Ensembl" id="ENSAOCT00000016107.2">
    <property type="protein sequence ID" value="ENSAOCP00000009390.2"/>
    <property type="gene ID" value="ENSAOCG00000013503.2"/>
</dbReference>
<feature type="domain" description="Tyrosine-protein phosphatase" evidence="9">
    <location>
        <begin position="29"/>
        <end position="294"/>
    </location>
</feature>
<dbReference type="PANTHER" id="PTHR45983:SF3">
    <property type="entry name" value="TYROSINE-PROTEIN PHOSPHATASE NON-RECEPTOR TYPE 12"/>
    <property type="match status" value="1"/>
</dbReference>
<evidence type="ECO:0000256" key="1">
    <source>
        <dbReference type="ARBA" id="ARBA00004496"/>
    </source>
</evidence>
<accession>A0A3Q1B643</accession>
<sequence>MDQAGILRKFIQGVRTMSEGDEERGEDNFGSDFMRLRRLSTKYRTEKIYPTNIGEREENVKKNRYKDILPFDHSRVKLALKTTNQDTDYINANFIKGMDGPEAYIATQGPLPNTVIDFWRMNWEYNVAVIVMACREFEMGRKKCERYFPLLREEPMSFGPFRISCESEQTRTDYYIRTLVVQYENETRRITQFHYINWPDHDVPSSFDSILDMIGLMREYQENDDVPICVHCSAGCGRTGAICAIDYTWNLLKAGKIPEDFNVFRLIQEMRTQRHSAVQTKEQYELVHRAIAQLFQKQLQLLESPTNTQIHDGMDESSLDKASHQSNDERWDTPPPKPPRIRSSLAEGDVKEEILQPPEPHPVPPILTPSPPSAFPTVTNVRQDNDRYHPKPVIHVLATAQHNVTQKKDTDQQQNQSEPSPNKQTSPSEQKDQDLLSRKQQTHVSNLDLNDNYNNKLSSTSTKSESGQSQTPSSPLSPVVECSGAPRIERKLSIEIKKVPLQEGPRSFDTSSSMGVASGTSSSNSSCALQRGHAFKARSGQSLLTSSSSLSEDSGTEGGAGGCGESHADGGVLTRPNHLPVKSSEKSDAQGGDLKAGHASWTQPCNSPEKLFPKTSSSSSSSDRVAPSSSSSSHLSSSSSSSSTPVRTALSFTNPLHSDNSDEEGNGEMSGGKEGYRTSVSTATAMVTTPPHQGDQQLVRKVLPLSLAGQSTPSPSATPTNPLDMKTSASAEWSSSHKDVSDCVNKTSPADPASTGTTATDSKAELGFGNRCIQPKGPREPPLEWT</sequence>
<keyword evidence="4" id="KW-0597">Phosphoprotein</keyword>
<dbReference type="InterPro" id="IPR000242">
    <property type="entry name" value="PTP_cat"/>
</dbReference>
<reference evidence="11" key="3">
    <citation type="submission" date="2025-09" db="UniProtKB">
        <authorList>
            <consortium name="Ensembl"/>
        </authorList>
    </citation>
    <scope>IDENTIFICATION</scope>
</reference>
<feature type="compositionally biased region" description="Polar residues" evidence="8">
    <location>
        <begin position="644"/>
        <end position="658"/>
    </location>
</feature>
<evidence type="ECO:0000256" key="6">
    <source>
        <dbReference type="ARBA" id="ARBA00022912"/>
    </source>
</evidence>
<dbReference type="FunFam" id="3.90.190.10:FF:000045">
    <property type="entry name" value="Tyrosine-protein phosphatase non-receptor type 12"/>
    <property type="match status" value="1"/>
</dbReference>
<evidence type="ECO:0000256" key="7">
    <source>
        <dbReference type="ARBA" id="ARBA00034734"/>
    </source>
</evidence>
<dbReference type="Proteomes" id="UP001501940">
    <property type="component" value="Chromosome 21"/>
</dbReference>
<dbReference type="AlphaFoldDB" id="A0A3Q1B643"/>
<name>A0A3Q1B643_AMPOC</name>
<evidence type="ECO:0000256" key="2">
    <source>
        <dbReference type="ARBA" id="ARBA00013064"/>
    </source>
</evidence>
<evidence type="ECO:0000313" key="12">
    <source>
        <dbReference type="Proteomes" id="UP001501940"/>
    </source>
</evidence>
<dbReference type="PROSITE" id="PS50056">
    <property type="entry name" value="TYR_PHOSPHATASE_2"/>
    <property type="match status" value="1"/>
</dbReference>
<feature type="compositionally biased region" description="Low complexity" evidence="8">
    <location>
        <begin position="539"/>
        <end position="553"/>
    </location>
</feature>
<feature type="region of interest" description="Disordered" evidence="8">
    <location>
        <begin position="404"/>
        <end position="481"/>
    </location>
</feature>
<dbReference type="SMART" id="SM00194">
    <property type="entry name" value="PTPc"/>
    <property type="match status" value="1"/>
</dbReference>
<dbReference type="PROSITE" id="PS00383">
    <property type="entry name" value="TYR_PHOSPHATASE_1"/>
    <property type="match status" value="1"/>
</dbReference>
<dbReference type="GO" id="GO:0004726">
    <property type="term" value="F:non-membrane spanning protein tyrosine phosphatase activity"/>
    <property type="evidence" value="ECO:0007669"/>
    <property type="project" value="InterPro"/>
</dbReference>
<keyword evidence="12" id="KW-1185">Reference proteome</keyword>
<dbReference type="InterPro" id="IPR029021">
    <property type="entry name" value="Prot-tyrosine_phosphatase-like"/>
</dbReference>
<dbReference type="GeneID" id="111565829"/>
<dbReference type="PANTHER" id="PTHR45983">
    <property type="entry name" value="TYROSINE PHOSPHATSE N18, PUTATIVE-RELATED"/>
    <property type="match status" value="1"/>
</dbReference>
<dbReference type="GO" id="GO:0005737">
    <property type="term" value="C:cytoplasm"/>
    <property type="evidence" value="ECO:0007669"/>
    <property type="project" value="UniProtKB-SubCell"/>
</dbReference>
<gene>
    <name evidence="11" type="primary">PTPN12</name>
</gene>
<feature type="compositionally biased region" description="Polar residues" evidence="8">
    <location>
        <begin position="417"/>
        <end position="428"/>
    </location>
</feature>
<feature type="compositionally biased region" description="Low complexity" evidence="8">
    <location>
        <begin position="511"/>
        <end position="526"/>
    </location>
</feature>
<feature type="compositionally biased region" description="Basic and acidic residues" evidence="8">
    <location>
        <begin position="777"/>
        <end position="786"/>
    </location>
</feature>
<dbReference type="GeneTree" id="ENSGT00940000164289"/>
<organism evidence="11 12">
    <name type="scientific">Amphiprion ocellaris</name>
    <name type="common">Clown anemonefish</name>
    <dbReference type="NCBI Taxonomy" id="80972"/>
    <lineage>
        <taxon>Eukaryota</taxon>
        <taxon>Metazoa</taxon>
        <taxon>Chordata</taxon>
        <taxon>Craniata</taxon>
        <taxon>Vertebrata</taxon>
        <taxon>Euteleostomi</taxon>
        <taxon>Actinopterygii</taxon>
        <taxon>Neopterygii</taxon>
        <taxon>Teleostei</taxon>
        <taxon>Neoteleostei</taxon>
        <taxon>Acanthomorphata</taxon>
        <taxon>Ovalentaria</taxon>
        <taxon>Pomacentridae</taxon>
        <taxon>Amphiprion</taxon>
    </lineage>
</organism>
<dbReference type="PRINTS" id="PR00700">
    <property type="entry name" value="PRTYPHPHTASE"/>
</dbReference>
<dbReference type="RefSeq" id="XP_023121868.1">
    <property type="nucleotide sequence ID" value="XM_023266100.3"/>
</dbReference>
<feature type="region of interest" description="Disordered" evidence="8">
    <location>
        <begin position="355"/>
        <end position="386"/>
    </location>
</feature>
<feature type="compositionally biased region" description="Low complexity" evidence="8">
    <location>
        <begin position="616"/>
        <end position="643"/>
    </location>
</feature>
<keyword evidence="5" id="KW-0378">Hydrolase</keyword>
<feature type="compositionally biased region" description="Low complexity" evidence="8">
    <location>
        <begin position="445"/>
        <end position="471"/>
    </location>
</feature>
<feature type="compositionally biased region" description="Pro residues" evidence="8">
    <location>
        <begin position="357"/>
        <end position="374"/>
    </location>
</feature>
<proteinExistence type="inferred from homology"/>
<dbReference type="Gene3D" id="3.90.190.10">
    <property type="entry name" value="Protein tyrosine phosphatase superfamily"/>
    <property type="match status" value="1"/>
</dbReference>
<evidence type="ECO:0000256" key="5">
    <source>
        <dbReference type="ARBA" id="ARBA00022801"/>
    </source>
</evidence>
<dbReference type="InterPro" id="IPR000387">
    <property type="entry name" value="Tyr_Pase_dom"/>
</dbReference>
<keyword evidence="6" id="KW-0904">Protein phosphatase</keyword>
<dbReference type="PROSITE" id="PS50055">
    <property type="entry name" value="TYR_PHOSPHATASE_PTP"/>
    <property type="match status" value="1"/>
</dbReference>
<feature type="compositionally biased region" description="Polar residues" evidence="8">
    <location>
        <begin position="744"/>
        <end position="761"/>
    </location>
</feature>
<evidence type="ECO:0000256" key="4">
    <source>
        <dbReference type="ARBA" id="ARBA00022553"/>
    </source>
</evidence>
<evidence type="ECO:0000256" key="8">
    <source>
        <dbReference type="SAM" id="MobiDB-lite"/>
    </source>
</evidence>
<evidence type="ECO:0000259" key="10">
    <source>
        <dbReference type="PROSITE" id="PS50056"/>
    </source>
</evidence>
<feature type="domain" description="Tyrosine specific protein phosphatases" evidence="10">
    <location>
        <begin position="208"/>
        <end position="285"/>
    </location>
</feature>
<comment type="similarity">
    <text evidence="7">Belongs to the protein-tyrosine phosphatase family. Non-receptor class 4 subfamily.</text>
</comment>
<dbReference type="STRING" id="80972.ENSAOCP00000009390"/>
<reference evidence="11" key="2">
    <citation type="submission" date="2025-08" db="UniProtKB">
        <authorList>
            <consortium name="Ensembl"/>
        </authorList>
    </citation>
    <scope>IDENTIFICATION</scope>
</reference>